<evidence type="ECO:0000256" key="2">
    <source>
        <dbReference type="SAM" id="Phobius"/>
    </source>
</evidence>
<dbReference type="Proteomes" id="UP001140091">
    <property type="component" value="Unassembled WGS sequence"/>
</dbReference>
<feature type="transmembrane region" description="Helical" evidence="2">
    <location>
        <begin position="512"/>
        <end position="535"/>
    </location>
</feature>
<proteinExistence type="predicted"/>
<comment type="caution">
    <text evidence="3">The sequence shown here is derived from an EMBL/GenBank/DDBJ whole genome shotgun (WGS) entry which is preliminary data.</text>
</comment>
<reference evidence="3" key="1">
    <citation type="submission" date="2022-06" db="EMBL/GenBank/DDBJ databases">
        <title>Genome Sequence of Candolleomyces eurysporus.</title>
        <authorList>
            <person name="Buettner E."/>
        </authorList>
    </citation>
    <scope>NUCLEOTIDE SEQUENCE</scope>
    <source>
        <strain evidence="3">VTCC 930004</strain>
    </source>
</reference>
<accession>A0A9W8IT22</accession>
<feature type="non-terminal residue" evidence="3">
    <location>
        <position position="622"/>
    </location>
</feature>
<keyword evidence="2" id="KW-0472">Membrane</keyword>
<evidence type="ECO:0000313" key="4">
    <source>
        <dbReference type="Proteomes" id="UP001140091"/>
    </source>
</evidence>
<dbReference type="AlphaFoldDB" id="A0A9W8IT22"/>
<evidence type="ECO:0000256" key="1">
    <source>
        <dbReference type="SAM" id="MobiDB-lite"/>
    </source>
</evidence>
<evidence type="ECO:0000313" key="3">
    <source>
        <dbReference type="EMBL" id="KAJ2922781.1"/>
    </source>
</evidence>
<gene>
    <name evidence="3" type="ORF">H1R20_g14336</name>
</gene>
<keyword evidence="4" id="KW-1185">Reference proteome</keyword>
<keyword evidence="2" id="KW-0812">Transmembrane</keyword>
<feature type="region of interest" description="Disordered" evidence="1">
    <location>
        <begin position="217"/>
        <end position="241"/>
    </location>
</feature>
<name>A0A9W8IT22_9AGAR</name>
<sequence>MATTQATYLPLVEQDFPSEHAALAQAFQTRASWAWTREGLEFEPPNAPSGEQRGFRWTYTSTLPTRTPSSLTIILSVDNYFALHVNGALVHATDPENELWDAFAFTVPVAAGSNKTVVAVRGINAEDTTVATRNPAGFTAAIKVSYQGTTDTETFITGPDMKWVGESLLPLGWEAPEFNDANWPNVVVFPSQLASSIWLPERRRGPSKLLVGSSIAGGANSSTSAPPSTSTTASLTSVTPAIGTTPTLTQARSTTTVIVAPSDNVFNNSGGVSLAPAPDMSSSRATYQPLTEQTFPQEHLPLIEAYQSRASWIWTTEVDPYTAPNAPSGEQRGFRFTYLHNDPTKTPSNATILLAVDNYFALYINGAIVHEADPRNDLFAALAFSVPLPIPSNKTVFAVRAINGRNAPDTQNPAGLITALKINFQGNAGSEVFVSGPDMKWVGESLLAPGWAETDFDDGSWQTAVVYPSTIANVPWPPGQRRSPLTVAVGAKLPVSSSAVGPGSDGNLQPGAWAGIVVGVALLAAALAAIATFFLTRRRYQPKKRNSTASSSYVAYASVPPPIQTTPYPLSHVHQEQVNSFTPGPEEALYLPLGAALNSTPLDHDIKYTMRRFTSRVYRAVV</sequence>
<feature type="compositionally biased region" description="Low complexity" evidence="1">
    <location>
        <begin position="221"/>
        <end position="241"/>
    </location>
</feature>
<organism evidence="3 4">
    <name type="scientific">Candolleomyces eurysporus</name>
    <dbReference type="NCBI Taxonomy" id="2828524"/>
    <lineage>
        <taxon>Eukaryota</taxon>
        <taxon>Fungi</taxon>
        <taxon>Dikarya</taxon>
        <taxon>Basidiomycota</taxon>
        <taxon>Agaricomycotina</taxon>
        <taxon>Agaricomycetes</taxon>
        <taxon>Agaricomycetidae</taxon>
        <taxon>Agaricales</taxon>
        <taxon>Agaricineae</taxon>
        <taxon>Psathyrellaceae</taxon>
        <taxon>Candolleomyces</taxon>
    </lineage>
</organism>
<protein>
    <submittedName>
        <fullName evidence="3">Uncharacterized protein</fullName>
    </submittedName>
</protein>
<keyword evidence="2" id="KW-1133">Transmembrane helix</keyword>
<dbReference type="OrthoDB" id="10036721at2759"/>
<dbReference type="EMBL" id="JANBPK010001476">
    <property type="protein sequence ID" value="KAJ2922781.1"/>
    <property type="molecule type" value="Genomic_DNA"/>
</dbReference>
<dbReference type="Gene3D" id="2.60.120.260">
    <property type="entry name" value="Galactose-binding domain-like"/>
    <property type="match status" value="2"/>
</dbReference>